<evidence type="ECO:0008006" key="5">
    <source>
        <dbReference type="Google" id="ProtNLM"/>
    </source>
</evidence>
<feature type="region of interest" description="Disordered" evidence="1">
    <location>
        <begin position="75"/>
        <end position="107"/>
    </location>
</feature>
<keyword evidence="4" id="KW-1185">Reference proteome</keyword>
<dbReference type="Proteomes" id="UP000076727">
    <property type="component" value="Unassembled WGS sequence"/>
</dbReference>
<feature type="compositionally biased region" description="Low complexity" evidence="1">
    <location>
        <begin position="257"/>
        <end position="266"/>
    </location>
</feature>
<feature type="region of interest" description="Disordered" evidence="1">
    <location>
        <begin position="359"/>
        <end position="416"/>
    </location>
</feature>
<feature type="region of interest" description="Disordered" evidence="1">
    <location>
        <begin position="568"/>
        <end position="593"/>
    </location>
</feature>
<keyword evidence="2" id="KW-0812">Transmembrane</keyword>
<reference evidence="3 4" key="1">
    <citation type="journal article" date="2016" name="Mol. Biol. Evol.">
        <title>Comparative Genomics of Early-Diverging Mushroom-Forming Fungi Provides Insights into the Origins of Lignocellulose Decay Capabilities.</title>
        <authorList>
            <person name="Nagy L.G."/>
            <person name="Riley R."/>
            <person name="Tritt A."/>
            <person name="Adam C."/>
            <person name="Daum C."/>
            <person name="Floudas D."/>
            <person name="Sun H."/>
            <person name="Yadav J.S."/>
            <person name="Pangilinan J."/>
            <person name="Larsson K.H."/>
            <person name="Matsuura K."/>
            <person name="Barry K."/>
            <person name="Labutti K."/>
            <person name="Kuo R."/>
            <person name="Ohm R.A."/>
            <person name="Bhattacharya S.S."/>
            <person name="Shirouzu T."/>
            <person name="Yoshinaga Y."/>
            <person name="Martin F.M."/>
            <person name="Grigoriev I.V."/>
            <person name="Hibbett D.S."/>
        </authorList>
    </citation>
    <scope>NUCLEOTIDE SEQUENCE [LARGE SCALE GENOMIC DNA]</scope>
    <source>
        <strain evidence="3 4">L-15889</strain>
    </source>
</reference>
<gene>
    <name evidence="3" type="ORF">DAEQUDRAFT_768055</name>
</gene>
<feature type="region of interest" description="Disordered" evidence="1">
    <location>
        <begin position="667"/>
        <end position="731"/>
    </location>
</feature>
<feature type="region of interest" description="Disordered" evidence="1">
    <location>
        <begin position="226"/>
        <end position="295"/>
    </location>
</feature>
<feature type="compositionally biased region" description="Low complexity" evidence="1">
    <location>
        <begin position="240"/>
        <end position="250"/>
    </location>
</feature>
<dbReference type="STRING" id="1314783.A0A165N0I7"/>
<feature type="compositionally biased region" description="Polar residues" evidence="1">
    <location>
        <begin position="286"/>
        <end position="295"/>
    </location>
</feature>
<dbReference type="AlphaFoldDB" id="A0A165N0I7"/>
<evidence type="ECO:0000256" key="1">
    <source>
        <dbReference type="SAM" id="MobiDB-lite"/>
    </source>
</evidence>
<accession>A0A165N0I7</accession>
<sequence length="961" mass="105780">MVFGGLSAMFYGGHPYLSVGMFLRKVDMRTVFFATVFMIVLLVLAYLTNPSENSFRHYLTEQSFRQHIKRLDDNAQDEADSKDAVTHASHPRRSIPNPHKPGRDCDTQSPFHFVNRASISLRTPKHVFHSFGVLTIAAVFPSSQGCNVTMGVDATQSTVNDSWFIGAFGRWWRGGTIRTWWHGALIHQKDAERLNSGILDLKALDSLEICDAFPFAASASLHLPTADSSKSLRGSERSTQRTTTSASRSTTPPPLPKSASLPLHAPRQPATPPKADRSRSECIPRSNHTAPQATSCAPTDALKIVPALTYSPSSTSLFDQSPALSDILRQIAHASSAVVDLRTQLADFHSAAAEGHAAIQSELDEHRARKRGEDASRGELKSKTKTLEDEKRAAESGRREAEKRLKLAESARDNASRRIERLDREIGALEGRIQEDEEAVRRVGEEGEKVEQEAAAELERKRKEIKVAEDVIAALSTRAKELEEKISQEEERLRKAKEQAELRKQDRSFYPLHVVPTVEEDDTTLWSPTTAYSQSQTQTQAQDPLPSFPVDLSGELEIFAHSMQVTEALSPHESRSRSSGISPRPKTLSLGGISNFRDHLRPDGVSNEAFVRPHFPFLTDQSSVPLSTISTRFSPFADADTEPSIGGMQGSDAISPRSTSLIPSSLISSLDSTPSMEDMSRSFQSDTDDVMDPNWRTHRSLQPPVEPASTFTTSPTSIANPTFDGVDQEDPFEVRPLPLSVRRRLTSATLDNPRAAMPLPPSRTISDPESIPQVRAHVQDVEDRASAVHRRWNSVDPKEKKGLNPEAKVFRLTKKSLPSFFPPQSAPPSGTSAFDPVVAKPPGLSVPHIVTPEADALFSSSINMRAFAPSPAEREALQRRFGSTNTSLERLPTLSEVSLGSMPSSPSHVNAVAVPMGAEAASRTLLPPALSWLQSLPRVRKPAFSPWDDEVDEGKRSQERR</sequence>
<dbReference type="OrthoDB" id="2548929at2759"/>
<keyword evidence="2" id="KW-1133">Transmembrane helix</keyword>
<organism evidence="3 4">
    <name type="scientific">Daedalea quercina L-15889</name>
    <dbReference type="NCBI Taxonomy" id="1314783"/>
    <lineage>
        <taxon>Eukaryota</taxon>
        <taxon>Fungi</taxon>
        <taxon>Dikarya</taxon>
        <taxon>Basidiomycota</taxon>
        <taxon>Agaricomycotina</taxon>
        <taxon>Agaricomycetes</taxon>
        <taxon>Polyporales</taxon>
        <taxon>Fomitopsis</taxon>
    </lineage>
</organism>
<dbReference type="EMBL" id="KV429090">
    <property type="protein sequence ID" value="KZT66353.1"/>
    <property type="molecule type" value="Genomic_DNA"/>
</dbReference>
<proteinExistence type="predicted"/>
<feature type="transmembrane region" description="Helical" evidence="2">
    <location>
        <begin position="30"/>
        <end position="47"/>
    </location>
</feature>
<protein>
    <recommendedName>
        <fullName evidence="5">Proteophosphoglycan ppg4</fullName>
    </recommendedName>
</protein>
<feature type="compositionally biased region" description="Basic and acidic residues" evidence="1">
    <location>
        <begin position="363"/>
        <end position="416"/>
    </location>
</feature>
<evidence type="ECO:0000313" key="3">
    <source>
        <dbReference type="EMBL" id="KZT66353.1"/>
    </source>
</evidence>
<name>A0A165N0I7_9APHY</name>
<feature type="compositionally biased region" description="Polar residues" evidence="1">
    <location>
        <begin position="709"/>
        <end position="720"/>
    </location>
</feature>
<feature type="compositionally biased region" description="Basic and acidic residues" evidence="1">
    <location>
        <begin position="75"/>
        <end position="85"/>
    </location>
</feature>
<evidence type="ECO:0000313" key="4">
    <source>
        <dbReference type="Proteomes" id="UP000076727"/>
    </source>
</evidence>
<evidence type="ECO:0000256" key="2">
    <source>
        <dbReference type="SAM" id="Phobius"/>
    </source>
</evidence>
<keyword evidence="2" id="KW-0472">Membrane</keyword>